<keyword evidence="3" id="KW-1185">Reference proteome</keyword>
<feature type="region of interest" description="Disordered" evidence="1">
    <location>
        <begin position="1"/>
        <end position="23"/>
    </location>
</feature>
<feature type="compositionally biased region" description="Polar residues" evidence="1">
    <location>
        <begin position="14"/>
        <end position="23"/>
    </location>
</feature>
<reference evidence="2" key="1">
    <citation type="submission" date="2024-02" db="EMBL/GenBank/DDBJ databases">
        <authorList>
            <consortium name="ELIXIR-Norway"/>
            <consortium name="Elixir Norway"/>
        </authorList>
    </citation>
    <scope>NUCLEOTIDE SEQUENCE</scope>
</reference>
<dbReference type="Proteomes" id="UP001497444">
    <property type="component" value="Chromosome 18"/>
</dbReference>
<sequence>MSVESTEAASSSSCNMTALSRRSCSSSITLYSARLARRGKTADHPGGILAAQQRAGVDQLPGRGIRLKLGTI</sequence>
<name>A0ABP0WKI8_9BRYO</name>
<organism evidence="2 3">
    <name type="scientific">Sphagnum jensenii</name>
    <dbReference type="NCBI Taxonomy" id="128206"/>
    <lineage>
        <taxon>Eukaryota</taxon>
        <taxon>Viridiplantae</taxon>
        <taxon>Streptophyta</taxon>
        <taxon>Embryophyta</taxon>
        <taxon>Bryophyta</taxon>
        <taxon>Sphagnophytina</taxon>
        <taxon>Sphagnopsida</taxon>
        <taxon>Sphagnales</taxon>
        <taxon>Sphagnaceae</taxon>
        <taxon>Sphagnum</taxon>
    </lineage>
</organism>
<evidence type="ECO:0000313" key="3">
    <source>
        <dbReference type="Proteomes" id="UP001497444"/>
    </source>
</evidence>
<gene>
    <name evidence="2" type="ORF">CSSPJE1EN1_LOCUS11483</name>
</gene>
<protein>
    <submittedName>
        <fullName evidence="2">Uncharacterized protein</fullName>
    </submittedName>
</protein>
<feature type="compositionally biased region" description="Low complexity" evidence="1">
    <location>
        <begin position="1"/>
        <end position="13"/>
    </location>
</feature>
<evidence type="ECO:0000313" key="2">
    <source>
        <dbReference type="EMBL" id="CAK9266005.1"/>
    </source>
</evidence>
<dbReference type="EMBL" id="OZ020113">
    <property type="protein sequence ID" value="CAK9266005.1"/>
    <property type="molecule type" value="Genomic_DNA"/>
</dbReference>
<proteinExistence type="predicted"/>
<evidence type="ECO:0000256" key="1">
    <source>
        <dbReference type="SAM" id="MobiDB-lite"/>
    </source>
</evidence>
<accession>A0ABP0WKI8</accession>